<accession>A0A0X3VJY8</accession>
<gene>
    <name evidence="1" type="ORF">ADL12_04695</name>
</gene>
<dbReference type="AlphaFoldDB" id="A0A0X3VJY8"/>
<protein>
    <submittedName>
        <fullName evidence="1">Uncharacterized protein</fullName>
    </submittedName>
</protein>
<reference evidence="2" key="1">
    <citation type="submission" date="2015-10" db="EMBL/GenBank/DDBJ databases">
        <authorList>
            <person name="Ju K.-S."/>
            <person name="Doroghazi J.R."/>
            <person name="Metcalf W.W."/>
        </authorList>
    </citation>
    <scope>NUCLEOTIDE SEQUENCE [LARGE SCALE GENOMIC DNA]</scope>
    <source>
        <strain evidence="2">NRRL 3151</strain>
    </source>
</reference>
<evidence type="ECO:0000313" key="1">
    <source>
        <dbReference type="EMBL" id="KUL44934.1"/>
    </source>
</evidence>
<organism evidence="1 2">
    <name type="scientific">Streptomyces regalis</name>
    <dbReference type="NCBI Taxonomy" id="68262"/>
    <lineage>
        <taxon>Bacteria</taxon>
        <taxon>Bacillati</taxon>
        <taxon>Actinomycetota</taxon>
        <taxon>Actinomycetes</taxon>
        <taxon>Kitasatosporales</taxon>
        <taxon>Streptomycetaceae</taxon>
        <taxon>Streptomyces</taxon>
    </lineage>
</organism>
<name>A0A0X3VJY8_9ACTN</name>
<evidence type="ECO:0000313" key="2">
    <source>
        <dbReference type="Proteomes" id="UP000053923"/>
    </source>
</evidence>
<sequence>MFVWARSGTSVGGTAGRSVGNRVSRAGKATLISTRASCRPRHWWAPWPKTRWPEALRCRSRRSGSGYLAGSRLAAWNGTTTVSPAGSAMVR</sequence>
<dbReference type="EMBL" id="LLZG01000018">
    <property type="protein sequence ID" value="KUL44934.1"/>
    <property type="molecule type" value="Genomic_DNA"/>
</dbReference>
<comment type="caution">
    <text evidence="1">The sequence shown here is derived from an EMBL/GenBank/DDBJ whole genome shotgun (WGS) entry which is preliminary data.</text>
</comment>
<proteinExistence type="predicted"/>
<keyword evidence="2" id="KW-1185">Reference proteome</keyword>
<dbReference type="Proteomes" id="UP000053923">
    <property type="component" value="Unassembled WGS sequence"/>
</dbReference>